<evidence type="ECO:0000313" key="2">
    <source>
        <dbReference type="Proteomes" id="UP000027138"/>
    </source>
</evidence>
<dbReference type="AlphaFoldDB" id="A0A067JDU5"/>
<dbReference type="OrthoDB" id="1743443at2759"/>
<proteinExistence type="predicted"/>
<name>A0A067JDU5_JATCU</name>
<dbReference type="Proteomes" id="UP000027138">
    <property type="component" value="Unassembled WGS sequence"/>
</dbReference>
<sequence>MAPPMGRGWGFQCSGHASRGVGHRPIMVQETKESGSDDSEETVSYHPHLKLVLQFQLGRLGFAFSFRTQWAELLPKHSGPTELLQWLINHFDPLDNLFRHNDFEICPLFEEPGIIFGRIPVIEEVPIVPRLDVYPTSMILPIFGFSASEVPSYDFEPDVVPLHPLVDRALSMDRTSPY</sequence>
<protein>
    <submittedName>
        <fullName evidence="1">Uncharacterized protein</fullName>
    </submittedName>
</protein>
<organism evidence="1 2">
    <name type="scientific">Jatropha curcas</name>
    <name type="common">Barbados nut</name>
    <dbReference type="NCBI Taxonomy" id="180498"/>
    <lineage>
        <taxon>Eukaryota</taxon>
        <taxon>Viridiplantae</taxon>
        <taxon>Streptophyta</taxon>
        <taxon>Embryophyta</taxon>
        <taxon>Tracheophyta</taxon>
        <taxon>Spermatophyta</taxon>
        <taxon>Magnoliopsida</taxon>
        <taxon>eudicotyledons</taxon>
        <taxon>Gunneridae</taxon>
        <taxon>Pentapetalae</taxon>
        <taxon>rosids</taxon>
        <taxon>fabids</taxon>
        <taxon>Malpighiales</taxon>
        <taxon>Euphorbiaceae</taxon>
        <taxon>Crotonoideae</taxon>
        <taxon>Jatropheae</taxon>
        <taxon>Jatropha</taxon>
    </lineage>
</organism>
<gene>
    <name evidence="1" type="ORF">JCGZ_02993</name>
</gene>
<evidence type="ECO:0000313" key="1">
    <source>
        <dbReference type="EMBL" id="KDP22041.1"/>
    </source>
</evidence>
<reference evidence="1 2" key="1">
    <citation type="journal article" date="2014" name="PLoS ONE">
        <title>Global Analysis of Gene Expression Profiles in Physic Nut (Jatropha curcas L.) Seedlings Exposed to Salt Stress.</title>
        <authorList>
            <person name="Zhang L."/>
            <person name="Zhang C."/>
            <person name="Wu P."/>
            <person name="Chen Y."/>
            <person name="Li M."/>
            <person name="Jiang H."/>
            <person name="Wu G."/>
        </authorList>
    </citation>
    <scope>NUCLEOTIDE SEQUENCE [LARGE SCALE GENOMIC DNA]</scope>
    <source>
        <strain evidence="2">cv. GZQX0401</strain>
        <tissue evidence="1">Young leaves</tissue>
    </source>
</reference>
<dbReference type="EMBL" id="KK915451">
    <property type="protein sequence ID" value="KDP22041.1"/>
    <property type="molecule type" value="Genomic_DNA"/>
</dbReference>
<accession>A0A067JDU5</accession>
<keyword evidence="2" id="KW-1185">Reference proteome</keyword>